<dbReference type="EMBL" id="CALNXI010001323">
    <property type="protein sequence ID" value="CAH3164853.1"/>
    <property type="molecule type" value="Genomic_DNA"/>
</dbReference>
<reference evidence="1 2" key="1">
    <citation type="submission" date="2022-05" db="EMBL/GenBank/DDBJ databases">
        <authorList>
            <consortium name="Genoscope - CEA"/>
            <person name="William W."/>
        </authorList>
    </citation>
    <scope>NUCLEOTIDE SEQUENCE [LARGE SCALE GENOMIC DNA]</scope>
</reference>
<keyword evidence="2" id="KW-1185">Reference proteome</keyword>
<proteinExistence type="predicted"/>
<organism evidence="1 2">
    <name type="scientific">Porites evermanni</name>
    <dbReference type="NCBI Taxonomy" id="104178"/>
    <lineage>
        <taxon>Eukaryota</taxon>
        <taxon>Metazoa</taxon>
        <taxon>Cnidaria</taxon>
        <taxon>Anthozoa</taxon>
        <taxon>Hexacorallia</taxon>
        <taxon>Scleractinia</taxon>
        <taxon>Fungiina</taxon>
        <taxon>Poritidae</taxon>
        <taxon>Porites</taxon>
    </lineage>
</organism>
<dbReference type="Proteomes" id="UP001159427">
    <property type="component" value="Unassembled WGS sequence"/>
</dbReference>
<dbReference type="PANTHER" id="PTHR31751:SF7">
    <property type="entry name" value="THAP-TYPE DOMAIN-CONTAINING PROTEIN"/>
    <property type="match status" value="1"/>
</dbReference>
<evidence type="ECO:0000313" key="1">
    <source>
        <dbReference type="EMBL" id="CAH3164853.1"/>
    </source>
</evidence>
<comment type="caution">
    <text evidence="1">The sequence shown here is derived from an EMBL/GenBank/DDBJ whole genome shotgun (WGS) entry which is preliminary data.</text>
</comment>
<name>A0ABN8QIP6_9CNID</name>
<protein>
    <submittedName>
        <fullName evidence="1">Uncharacterized protein</fullName>
    </submittedName>
</protein>
<gene>
    <name evidence="1" type="ORF">PEVE_00005121</name>
</gene>
<evidence type="ECO:0000313" key="2">
    <source>
        <dbReference type="Proteomes" id="UP001159427"/>
    </source>
</evidence>
<dbReference type="PANTHER" id="PTHR31751">
    <property type="entry name" value="SI:CH211-108C17.2-RELATED-RELATED"/>
    <property type="match status" value="1"/>
</dbReference>
<sequence>MVHAFISSGILGSQYLGFAEAAKIGNVGDKYIDKMYHKMGYIGTVTRTVEDSLLEKISEARNKDSYHKNNGGTVITDCCHDSTANAYYLTATILSYETKQLLATQTVTKEEFRSSQTHEFEAMKKIIATVQATGLSVREVAHDLVPKIKNWLLTQNIQNSFDTWHGTKGVAKAIKEISSAAQKWEGKKFYLSVSDSSLFVKRHFYYTMKNCSSPDDLRRRLLTKVDHYQYRCSKVKLTDSGAIAVLQKFILESRVYKLAEDYYLCHDTYWVESFNNVILIYLYNDVIII</sequence>
<accession>A0ABN8QIP6</accession>